<reference evidence="7" key="1">
    <citation type="submission" date="2021-06" db="EMBL/GenBank/DDBJ databases">
        <title>Updating the genus Pseudomonas: Description of 43 new species and partition of the Pseudomonas putida group.</title>
        <authorList>
            <person name="Girard L."/>
            <person name="Lood C."/>
            <person name="Vandamme P."/>
            <person name="Rokni-Zadeh H."/>
            <person name="Van Noort V."/>
            <person name="Hofte M."/>
            <person name="Lavigne R."/>
            <person name="De Mot R."/>
        </authorList>
    </citation>
    <scope>NUCLEOTIDE SEQUENCE</scope>
    <source>
        <strain evidence="7">SWRI103</strain>
    </source>
</reference>
<dbReference type="CDD" id="cd00609">
    <property type="entry name" value="AAT_like"/>
    <property type="match status" value="1"/>
</dbReference>
<gene>
    <name evidence="7" type="ORF">KVG91_08140</name>
</gene>
<comment type="similarity">
    <text evidence="1">Belongs to the class-II pyridoxal-phosphate-dependent aminotransferase family. Histidinol-phosphate aminotransferase subfamily.</text>
</comment>
<evidence type="ECO:0000259" key="6">
    <source>
        <dbReference type="Pfam" id="PF00155"/>
    </source>
</evidence>
<evidence type="ECO:0000256" key="1">
    <source>
        <dbReference type="ARBA" id="ARBA00007970"/>
    </source>
</evidence>
<dbReference type="Proteomes" id="UP001048976">
    <property type="component" value="Unassembled WGS sequence"/>
</dbReference>
<dbReference type="SUPFAM" id="SSF53383">
    <property type="entry name" value="PLP-dependent transferases"/>
    <property type="match status" value="1"/>
</dbReference>
<proteinExistence type="inferred from homology"/>
<dbReference type="InterPro" id="IPR050106">
    <property type="entry name" value="HistidinolP_aminotransfase"/>
</dbReference>
<dbReference type="InterPro" id="IPR004839">
    <property type="entry name" value="Aminotransferase_I/II_large"/>
</dbReference>
<evidence type="ECO:0000313" key="7">
    <source>
        <dbReference type="EMBL" id="MBV4452568.1"/>
    </source>
</evidence>
<keyword evidence="3" id="KW-0808">Transferase</keyword>
<dbReference type="Gene3D" id="3.90.1150.10">
    <property type="entry name" value="Aspartate Aminotransferase, domain 1"/>
    <property type="match status" value="1"/>
</dbReference>
<feature type="signal peptide" evidence="5">
    <location>
        <begin position="1"/>
        <end position="27"/>
    </location>
</feature>
<protein>
    <submittedName>
        <fullName evidence="7">Pyridoxal phosphate-dependent aminotransferase</fullName>
    </submittedName>
</protein>
<evidence type="ECO:0000313" key="8">
    <source>
        <dbReference type="Proteomes" id="UP001048976"/>
    </source>
</evidence>
<evidence type="ECO:0000256" key="2">
    <source>
        <dbReference type="ARBA" id="ARBA00022576"/>
    </source>
</evidence>
<evidence type="ECO:0000256" key="4">
    <source>
        <dbReference type="ARBA" id="ARBA00022898"/>
    </source>
</evidence>
<dbReference type="NCBIfam" id="NF006580">
    <property type="entry name" value="PRK09105.1"/>
    <property type="match status" value="1"/>
</dbReference>
<keyword evidence="5" id="KW-0732">Signal</keyword>
<dbReference type="InterPro" id="IPR015422">
    <property type="entry name" value="PyrdxlP-dep_Trfase_small"/>
</dbReference>
<dbReference type="Gene3D" id="3.40.640.10">
    <property type="entry name" value="Type I PLP-dependent aspartate aminotransferase-like (Major domain)"/>
    <property type="match status" value="1"/>
</dbReference>
<comment type="caution">
    <text evidence="7">The sequence shown here is derived from an EMBL/GenBank/DDBJ whole genome shotgun (WGS) entry which is preliminary data.</text>
</comment>
<dbReference type="InterPro" id="IPR015421">
    <property type="entry name" value="PyrdxlP-dep_Trfase_major"/>
</dbReference>
<dbReference type="EMBL" id="JAHSTY010000001">
    <property type="protein sequence ID" value="MBV4452568.1"/>
    <property type="molecule type" value="Genomic_DNA"/>
</dbReference>
<keyword evidence="8" id="KW-1185">Reference proteome</keyword>
<keyword evidence="2 7" id="KW-0032">Aminotransferase</keyword>
<sequence length="369" mass="39704">MVSVSRRTLLAVGAALPLLGRLDWAVAAPPPAKSDKVRLNYNESPYGPSSAAREAMQQGIATSGRYPYGHMYALAALFAQQQGIAEEQVAVFAGSMAALRYAVLAFTSETRGLVMATPSYEVPRQAAASNKAPVKEVSLNADHAHDIPAMLAADSQPGMLYLCNPNNPTGTVTPVDAIRQALADKPKGSVLVVDEAYIDFADVPSVVSWVKDHDDLLVLRTFSKIYGMAGARLGLAIGHPALLERLAVFGGDNVPAGASLLGGLASLEDVKLLPQRKALNHQLRDETVTWLKGRGFTCTASQANCFMIDVQQPAEQVIERLAANGVLIGRVWKDWPQWVRVTVGSKREMARFREVFAAQVKRVDSANTN</sequence>
<dbReference type="PANTHER" id="PTHR43643:SF3">
    <property type="entry name" value="HISTIDINOL-PHOSPHATE AMINOTRANSFERASE"/>
    <property type="match status" value="1"/>
</dbReference>
<dbReference type="Pfam" id="PF00155">
    <property type="entry name" value="Aminotran_1_2"/>
    <property type="match status" value="1"/>
</dbReference>
<feature type="domain" description="Aminotransferase class I/classII large" evidence="6">
    <location>
        <begin position="35"/>
        <end position="354"/>
    </location>
</feature>
<organism evidence="7 8">
    <name type="scientific">Pseudomonas azadiae</name>
    <dbReference type="NCBI Taxonomy" id="2843612"/>
    <lineage>
        <taxon>Bacteria</taxon>
        <taxon>Pseudomonadati</taxon>
        <taxon>Pseudomonadota</taxon>
        <taxon>Gammaproteobacteria</taxon>
        <taxon>Pseudomonadales</taxon>
        <taxon>Pseudomonadaceae</taxon>
        <taxon>Pseudomonas</taxon>
    </lineage>
</organism>
<accession>A0ABS6NWI0</accession>
<evidence type="ECO:0000256" key="3">
    <source>
        <dbReference type="ARBA" id="ARBA00022679"/>
    </source>
</evidence>
<feature type="chain" id="PRO_5045324661" evidence="5">
    <location>
        <begin position="28"/>
        <end position="369"/>
    </location>
</feature>
<dbReference type="GO" id="GO:0008483">
    <property type="term" value="F:transaminase activity"/>
    <property type="evidence" value="ECO:0007669"/>
    <property type="project" value="UniProtKB-KW"/>
</dbReference>
<dbReference type="InterPro" id="IPR015424">
    <property type="entry name" value="PyrdxlP-dep_Trfase"/>
</dbReference>
<name>A0ABS6NWI0_9PSED</name>
<dbReference type="PANTHER" id="PTHR43643">
    <property type="entry name" value="HISTIDINOL-PHOSPHATE AMINOTRANSFERASE 2"/>
    <property type="match status" value="1"/>
</dbReference>
<evidence type="ECO:0000256" key="5">
    <source>
        <dbReference type="SAM" id="SignalP"/>
    </source>
</evidence>
<keyword evidence="4" id="KW-0663">Pyridoxal phosphate</keyword>
<dbReference type="RefSeq" id="WP_169376142.1">
    <property type="nucleotide sequence ID" value="NZ_JAHSTY010000001.1"/>
</dbReference>